<gene>
    <name evidence="2" type="ORF">Pmani_031844</name>
</gene>
<dbReference type="Proteomes" id="UP001292094">
    <property type="component" value="Unassembled WGS sequence"/>
</dbReference>
<proteinExistence type="predicted"/>
<protein>
    <submittedName>
        <fullName evidence="2">Uncharacterized protein</fullName>
    </submittedName>
</protein>
<accession>A0AAE1NU87</accession>
<sequence length="111" mass="11856">MPAVTPRATDYRCTSPPRFSSLLLAVSLPLQLSPSSVMHRSYSPSHAPTIPTSTLATPLDTPTPTMATHTPGHPPPLTISTGHMWMDGRRPFQGWSNCTLGTTSPSPAHTP</sequence>
<comment type="caution">
    <text evidence="2">The sequence shown here is derived from an EMBL/GenBank/DDBJ whole genome shotgun (WGS) entry which is preliminary data.</text>
</comment>
<reference evidence="2" key="1">
    <citation type="submission" date="2023-11" db="EMBL/GenBank/DDBJ databases">
        <title>Genome assemblies of two species of porcelain crab, Petrolisthes cinctipes and Petrolisthes manimaculis (Anomura: Porcellanidae).</title>
        <authorList>
            <person name="Angst P."/>
        </authorList>
    </citation>
    <scope>NUCLEOTIDE SEQUENCE</scope>
    <source>
        <strain evidence="2">PB745_02</strain>
        <tissue evidence="2">Gill</tissue>
    </source>
</reference>
<keyword evidence="3" id="KW-1185">Reference proteome</keyword>
<feature type="region of interest" description="Disordered" evidence="1">
    <location>
        <begin position="36"/>
        <end position="90"/>
    </location>
</feature>
<evidence type="ECO:0000313" key="3">
    <source>
        <dbReference type="Proteomes" id="UP001292094"/>
    </source>
</evidence>
<evidence type="ECO:0000256" key="1">
    <source>
        <dbReference type="SAM" id="MobiDB-lite"/>
    </source>
</evidence>
<feature type="compositionally biased region" description="Low complexity" evidence="1">
    <location>
        <begin position="51"/>
        <end position="68"/>
    </location>
</feature>
<dbReference type="AlphaFoldDB" id="A0AAE1NU87"/>
<evidence type="ECO:0000313" key="2">
    <source>
        <dbReference type="EMBL" id="KAK4295601.1"/>
    </source>
</evidence>
<organism evidence="2 3">
    <name type="scientific">Petrolisthes manimaculis</name>
    <dbReference type="NCBI Taxonomy" id="1843537"/>
    <lineage>
        <taxon>Eukaryota</taxon>
        <taxon>Metazoa</taxon>
        <taxon>Ecdysozoa</taxon>
        <taxon>Arthropoda</taxon>
        <taxon>Crustacea</taxon>
        <taxon>Multicrustacea</taxon>
        <taxon>Malacostraca</taxon>
        <taxon>Eumalacostraca</taxon>
        <taxon>Eucarida</taxon>
        <taxon>Decapoda</taxon>
        <taxon>Pleocyemata</taxon>
        <taxon>Anomura</taxon>
        <taxon>Galatheoidea</taxon>
        <taxon>Porcellanidae</taxon>
        <taxon>Petrolisthes</taxon>
    </lineage>
</organism>
<dbReference type="EMBL" id="JAWZYT010004045">
    <property type="protein sequence ID" value="KAK4295601.1"/>
    <property type="molecule type" value="Genomic_DNA"/>
</dbReference>
<name>A0AAE1NU87_9EUCA</name>